<dbReference type="KEGG" id="mbd:MEBOL_007160"/>
<name>A0A250IQX9_9BACT</name>
<dbReference type="EMBL" id="CP022163">
    <property type="protein sequence ID" value="ATB33662.1"/>
    <property type="molecule type" value="Genomic_DNA"/>
</dbReference>
<organism evidence="2 3">
    <name type="scientific">Melittangium boletus DSM 14713</name>
    <dbReference type="NCBI Taxonomy" id="1294270"/>
    <lineage>
        <taxon>Bacteria</taxon>
        <taxon>Pseudomonadati</taxon>
        <taxon>Myxococcota</taxon>
        <taxon>Myxococcia</taxon>
        <taxon>Myxococcales</taxon>
        <taxon>Cystobacterineae</taxon>
        <taxon>Archangiaceae</taxon>
        <taxon>Melittangium</taxon>
    </lineage>
</organism>
<feature type="transmembrane region" description="Helical" evidence="1">
    <location>
        <begin position="290"/>
        <end position="309"/>
    </location>
</feature>
<keyword evidence="1" id="KW-1133">Transmembrane helix</keyword>
<feature type="transmembrane region" description="Helical" evidence="1">
    <location>
        <begin position="124"/>
        <end position="149"/>
    </location>
</feature>
<feature type="transmembrane region" description="Helical" evidence="1">
    <location>
        <begin position="61"/>
        <end position="79"/>
    </location>
</feature>
<keyword evidence="3" id="KW-1185">Reference proteome</keyword>
<feature type="transmembrane region" description="Helical" evidence="1">
    <location>
        <begin position="259"/>
        <end position="278"/>
    </location>
</feature>
<sequence>MISRTTSLSLRGAWHRAWSLSPALTLGTAVMLLGVVFSSLGLVLDSRQLLGEPVWLKPAKFYVSVAVYNATLLYLFGFLDPRQRLVRTVGTVLSVCGGLEMVAITIQAARGMRSHFNIATAFDVAIYAGMGIVITTLWVTMMVLTVMLMRTALTDRVLASALRIGAVVAVVGMGLGFFMTMPHGEQPMGLEAGQTPLENGGHSFGGRDGGPGLPLVGWSTTVGDMRPAHFLGLHGMQVLPLLAALLARRRSRSEAWSLAVIRASGVAYGGLTLVLALQALRGLPVTQWDAAGIASLVGVILASLVTFAAHRVSSVRLAGEVG</sequence>
<evidence type="ECO:0000313" key="2">
    <source>
        <dbReference type="EMBL" id="ATB33662.1"/>
    </source>
</evidence>
<keyword evidence="1" id="KW-0812">Transmembrane</keyword>
<gene>
    <name evidence="2" type="ORF">MEBOL_007160</name>
</gene>
<feature type="transmembrane region" description="Helical" evidence="1">
    <location>
        <begin position="91"/>
        <end position="112"/>
    </location>
</feature>
<keyword evidence="1" id="KW-0472">Membrane</keyword>
<evidence type="ECO:0000256" key="1">
    <source>
        <dbReference type="SAM" id="Phobius"/>
    </source>
</evidence>
<dbReference type="Proteomes" id="UP000217289">
    <property type="component" value="Chromosome"/>
</dbReference>
<reference evidence="2 3" key="1">
    <citation type="submission" date="2017-06" db="EMBL/GenBank/DDBJ databases">
        <authorList>
            <person name="Kim H.J."/>
            <person name="Triplett B.A."/>
        </authorList>
    </citation>
    <scope>NUCLEOTIDE SEQUENCE [LARGE SCALE GENOMIC DNA]</scope>
    <source>
        <strain evidence="2 3">DSM 14713</strain>
    </source>
</reference>
<protein>
    <submittedName>
        <fullName evidence="2">Uncharacterized protein</fullName>
    </submittedName>
</protein>
<feature type="transmembrane region" description="Helical" evidence="1">
    <location>
        <begin position="161"/>
        <end position="181"/>
    </location>
</feature>
<dbReference type="OrthoDB" id="343560at2"/>
<feature type="transmembrane region" description="Helical" evidence="1">
    <location>
        <begin position="20"/>
        <end position="41"/>
    </location>
</feature>
<dbReference type="AlphaFoldDB" id="A0A250IQX9"/>
<proteinExistence type="predicted"/>
<evidence type="ECO:0000313" key="3">
    <source>
        <dbReference type="Proteomes" id="UP000217289"/>
    </source>
</evidence>
<dbReference type="RefSeq" id="WP_095981663.1">
    <property type="nucleotide sequence ID" value="NZ_CP022163.1"/>
</dbReference>
<feature type="transmembrane region" description="Helical" evidence="1">
    <location>
        <begin position="228"/>
        <end position="247"/>
    </location>
</feature>
<accession>A0A250IQX9</accession>